<dbReference type="PROSITE" id="PS01328">
    <property type="entry name" value="4HBCOA_THIOESTERASE"/>
    <property type="match status" value="1"/>
</dbReference>
<proteinExistence type="inferred from homology"/>
<dbReference type="InterPro" id="IPR008272">
    <property type="entry name" value="HB-CoA_thioesterase_AS"/>
</dbReference>
<dbReference type="SUPFAM" id="SSF54637">
    <property type="entry name" value="Thioesterase/thiol ester dehydrase-isomerase"/>
    <property type="match status" value="1"/>
</dbReference>
<evidence type="ECO:0000256" key="1">
    <source>
        <dbReference type="ARBA" id="ARBA00005953"/>
    </source>
</evidence>
<dbReference type="NCBIfam" id="TIGR00051">
    <property type="entry name" value="YbgC/FadM family acyl-CoA thioesterase"/>
    <property type="match status" value="1"/>
</dbReference>
<dbReference type="AlphaFoldDB" id="A0A1W1D4V5"/>
<organism evidence="3">
    <name type="scientific">hydrothermal vent metagenome</name>
    <dbReference type="NCBI Taxonomy" id="652676"/>
    <lineage>
        <taxon>unclassified sequences</taxon>
        <taxon>metagenomes</taxon>
        <taxon>ecological metagenomes</taxon>
    </lineage>
</organism>
<evidence type="ECO:0000256" key="2">
    <source>
        <dbReference type="ARBA" id="ARBA00022801"/>
    </source>
</evidence>
<dbReference type="PIRSF" id="PIRSF003230">
    <property type="entry name" value="YbgC"/>
    <property type="match status" value="1"/>
</dbReference>
<keyword evidence="2" id="KW-0378">Hydrolase</keyword>
<gene>
    <name evidence="3" type="ORF">MNB_SM-3-772</name>
</gene>
<dbReference type="Gene3D" id="3.10.129.10">
    <property type="entry name" value="Hotdog Thioesterase"/>
    <property type="match status" value="1"/>
</dbReference>
<protein>
    <submittedName>
        <fullName evidence="3">4-hydroxybenzoyl-CoA thioesterase family active site</fullName>
    </submittedName>
</protein>
<evidence type="ECO:0000313" key="3">
    <source>
        <dbReference type="EMBL" id="SFV75457.1"/>
    </source>
</evidence>
<dbReference type="InterPro" id="IPR029069">
    <property type="entry name" value="HotDog_dom_sf"/>
</dbReference>
<dbReference type="PANTHER" id="PTHR31793:SF37">
    <property type="entry name" value="ACYL-COA THIOESTER HYDROLASE YBGC"/>
    <property type="match status" value="1"/>
</dbReference>
<reference evidence="3" key="1">
    <citation type="submission" date="2016-10" db="EMBL/GenBank/DDBJ databases">
        <authorList>
            <person name="de Groot N.N."/>
        </authorList>
    </citation>
    <scope>NUCLEOTIDE SEQUENCE</scope>
</reference>
<dbReference type="EMBL" id="FPHP01000038">
    <property type="protein sequence ID" value="SFV75457.1"/>
    <property type="molecule type" value="Genomic_DNA"/>
</dbReference>
<dbReference type="PANTHER" id="PTHR31793">
    <property type="entry name" value="4-HYDROXYBENZOYL-COA THIOESTERASE FAMILY MEMBER"/>
    <property type="match status" value="1"/>
</dbReference>
<accession>A0A1W1D4V5</accession>
<dbReference type="InterPro" id="IPR006684">
    <property type="entry name" value="YbgC/YbaW"/>
</dbReference>
<dbReference type="Pfam" id="PF13279">
    <property type="entry name" value="4HBT_2"/>
    <property type="match status" value="1"/>
</dbReference>
<sequence length="126" mass="14586">MQIRVYYEDTDVGGVVYHSHYLNFCERARSELFFQKGLHPILKDSHFVVKKIVANFIASAKLGDMLEVQTKLIEIKSASLILLQTVYKEEKKLFEMEVVLAHIGFDGKVKRIDSETKHLLQNIFTI</sequence>
<comment type="similarity">
    <text evidence="1">Belongs to the 4-hydroxybenzoyl-CoA thioesterase family.</text>
</comment>
<dbReference type="GO" id="GO:0047617">
    <property type="term" value="F:fatty acyl-CoA hydrolase activity"/>
    <property type="evidence" value="ECO:0007669"/>
    <property type="project" value="TreeGrafter"/>
</dbReference>
<dbReference type="InterPro" id="IPR050563">
    <property type="entry name" value="4-hydroxybenzoyl-CoA_TE"/>
</dbReference>
<dbReference type="CDD" id="cd00586">
    <property type="entry name" value="4HBT"/>
    <property type="match status" value="1"/>
</dbReference>
<name>A0A1W1D4V5_9ZZZZ</name>